<evidence type="ECO:0000313" key="3">
    <source>
        <dbReference type="Proteomes" id="UP001208570"/>
    </source>
</evidence>
<name>A0AAD9ITK8_9ANNE</name>
<dbReference type="AlphaFoldDB" id="A0AAD9ITK8"/>
<keyword evidence="1" id="KW-1133">Transmembrane helix</keyword>
<dbReference type="EMBL" id="JAODUP010001289">
    <property type="protein sequence ID" value="KAK2140624.1"/>
    <property type="molecule type" value="Genomic_DNA"/>
</dbReference>
<feature type="transmembrane region" description="Helical" evidence="1">
    <location>
        <begin position="20"/>
        <end position="42"/>
    </location>
</feature>
<dbReference type="Proteomes" id="UP001208570">
    <property type="component" value="Unassembled WGS sequence"/>
</dbReference>
<proteinExistence type="predicted"/>
<organism evidence="2 3">
    <name type="scientific">Paralvinella palmiformis</name>
    <dbReference type="NCBI Taxonomy" id="53620"/>
    <lineage>
        <taxon>Eukaryota</taxon>
        <taxon>Metazoa</taxon>
        <taxon>Spiralia</taxon>
        <taxon>Lophotrochozoa</taxon>
        <taxon>Annelida</taxon>
        <taxon>Polychaeta</taxon>
        <taxon>Sedentaria</taxon>
        <taxon>Canalipalpata</taxon>
        <taxon>Terebellida</taxon>
        <taxon>Terebelliformia</taxon>
        <taxon>Alvinellidae</taxon>
        <taxon>Paralvinella</taxon>
    </lineage>
</organism>
<evidence type="ECO:0000313" key="2">
    <source>
        <dbReference type="EMBL" id="KAK2140624.1"/>
    </source>
</evidence>
<evidence type="ECO:0000256" key="1">
    <source>
        <dbReference type="SAM" id="Phobius"/>
    </source>
</evidence>
<keyword evidence="1" id="KW-0812">Transmembrane</keyword>
<sequence>MEEENRPEHTNWSVTATDVVALTLSGVTCLALIILLFVKFVATCRRRRRSETVADNESWATPYRHYDTYRVWEDMNSSLLTCSTVSSIEVAQENDA</sequence>
<comment type="caution">
    <text evidence="2">The sequence shown here is derived from an EMBL/GenBank/DDBJ whole genome shotgun (WGS) entry which is preliminary data.</text>
</comment>
<keyword evidence="3" id="KW-1185">Reference proteome</keyword>
<accession>A0AAD9ITK8</accession>
<keyword evidence="1" id="KW-0472">Membrane</keyword>
<protein>
    <submittedName>
        <fullName evidence="2">Uncharacterized protein</fullName>
    </submittedName>
</protein>
<gene>
    <name evidence="2" type="ORF">LSH36_1289g00065</name>
</gene>
<reference evidence="2" key="1">
    <citation type="journal article" date="2023" name="Mol. Biol. Evol.">
        <title>Third-Generation Sequencing Reveals the Adaptive Role of the Epigenome in Three Deep-Sea Polychaetes.</title>
        <authorList>
            <person name="Perez M."/>
            <person name="Aroh O."/>
            <person name="Sun Y."/>
            <person name="Lan Y."/>
            <person name="Juniper S.K."/>
            <person name="Young C.R."/>
            <person name="Angers B."/>
            <person name="Qian P.Y."/>
        </authorList>
    </citation>
    <scope>NUCLEOTIDE SEQUENCE</scope>
    <source>
        <strain evidence="2">P08H-3</strain>
    </source>
</reference>